<dbReference type="OrthoDB" id="6104586at2"/>
<keyword evidence="1" id="KW-0732">Signal</keyword>
<dbReference type="PANTHER" id="PTHR42953:SF4">
    <property type="entry name" value="METAL ABC TRANSPORTER SUBSTRATE-BINDING PROTEIN"/>
    <property type="match status" value="1"/>
</dbReference>
<dbReference type="SUPFAM" id="SSF53807">
    <property type="entry name" value="Helical backbone' metal receptor"/>
    <property type="match status" value="1"/>
</dbReference>
<dbReference type="RefSeq" id="WP_067750266.1">
    <property type="nucleotide sequence ID" value="NZ_LT907988.1"/>
</dbReference>
<evidence type="ECO:0000313" key="2">
    <source>
        <dbReference type="EMBL" id="SBT24273.1"/>
    </source>
</evidence>
<gene>
    <name evidence="2" type="ORF">ODI_00475</name>
    <name evidence="3" type="ORF">ODI_R2362</name>
</gene>
<dbReference type="KEGG" id="odi:ODI_R2362"/>
<evidence type="ECO:0000313" key="3">
    <source>
        <dbReference type="EMBL" id="SOE49875.1"/>
    </source>
</evidence>
<sequence>MTSQTFPLSLSRLAAVVALALGAAAAAVPAHAQEGRATRASRAAAQASGPAASDASATVLTAHPVVHALTESLAKGTRIRVERAAPANLPPTRLASYFGGRGGPALAKAAGTADAVVGLRSLWADDPLFPVARRSNIRIVEIDAARPLDGALNGIALQGGNPGAQFAAHPWLSVVNLGRMADIVAADLGRLSPSDDKAIETNLAAIKRRLVTLNARSQKGLAAASNVSVVSLSERLPYLVSEFNLDLIDTLAHDDKEWTPEALAQLTATLKDNGAAAALLHREPTPALREAIEAGGAKAIVLATDGTDPVAELEGNADLLIKTLAP</sequence>
<dbReference type="EMBL" id="FLRC01000007">
    <property type="protein sequence ID" value="SBT24273.1"/>
    <property type="molecule type" value="Genomic_DNA"/>
</dbReference>
<organism evidence="2 4">
    <name type="scientific">Orrella dioscoreae</name>
    <dbReference type="NCBI Taxonomy" id="1851544"/>
    <lineage>
        <taxon>Bacteria</taxon>
        <taxon>Pseudomonadati</taxon>
        <taxon>Pseudomonadota</taxon>
        <taxon>Betaproteobacteria</taxon>
        <taxon>Burkholderiales</taxon>
        <taxon>Alcaligenaceae</taxon>
        <taxon>Orrella</taxon>
    </lineage>
</organism>
<feature type="signal peptide" evidence="1">
    <location>
        <begin position="1"/>
        <end position="32"/>
    </location>
</feature>
<protein>
    <submittedName>
        <fullName evidence="2">ABC transporter in pyoverdin gene cluster, periplasmic component</fullName>
    </submittedName>
</protein>
<dbReference type="Pfam" id="PF01297">
    <property type="entry name" value="ZnuA"/>
    <property type="match status" value="1"/>
</dbReference>
<dbReference type="InterPro" id="IPR050492">
    <property type="entry name" value="Bact_metal-bind_prot9"/>
</dbReference>
<feature type="chain" id="PRO_5015062479" evidence="1">
    <location>
        <begin position="33"/>
        <end position="326"/>
    </location>
</feature>
<dbReference type="Proteomes" id="UP000078558">
    <property type="component" value="Chromosome I"/>
</dbReference>
<dbReference type="AlphaFoldDB" id="A0A1C3JYF4"/>
<evidence type="ECO:0000256" key="1">
    <source>
        <dbReference type="SAM" id="SignalP"/>
    </source>
</evidence>
<keyword evidence="4" id="KW-1185">Reference proteome</keyword>
<proteinExistence type="predicted"/>
<dbReference type="GO" id="GO:0030001">
    <property type="term" value="P:metal ion transport"/>
    <property type="evidence" value="ECO:0007669"/>
    <property type="project" value="InterPro"/>
</dbReference>
<dbReference type="STRING" id="1851544.ODI_00475"/>
<name>A0A1C3JYF4_9BURK</name>
<dbReference type="GO" id="GO:0046872">
    <property type="term" value="F:metal ion binding"/>
    <property type="evidence" value="ECO:0007669"/>
    <property type="project" value="InterPro"/>
</dbReference>
<accession>A0A1C3JYF4</accession>
<evidence type="ECO:0000313" key="4">
    <source>
        <dbReference type="Proteomes" id="UP000078558"/>
    </source>
</evidence>
<reference evidence="2 4" key="1">
    <citation type="submission" date="2016-06" db="EMBL/GenBank/DDBJ databases">
        <authorList>
            <person name="Kjaerup R.B."/>
            <person name="Dalgaard T.S."/>
            <person name="Juul-Madsen H.R."/>
        </authorList>
    </citation>
    <scope>NUCLEOTIDE SEQUENCE [LARGE SCALE GENOMIC DNA]</scope>
    <source>
        <strain evidence="2">Orrdi1</strain>
    </source>
</reference>
<dbReference type="InterPro" id="IPR006127">
    <property type="entry name" value="ZnuA-like"/>
</dbReference>
<reference evidence="3 4" key="2">
    <citation type="submission" date="2017-08" db="EMBL/GenBank/DDBJ databases">
        <authorList>
            <person name="de Groot N.N."/>
        </authorList>
    </citation>
    <scope>NUCLEOTIDE SEQUENCE [LARGE SCALE GENOMIC DNA]</scope>
    <source>
        <strain evidence="3">Orrdi1</strain>
    </source>
</reference>
<dbReference type="EMBL" id="LT907988">
    <property type="protein sequence ID" value="SOE49875.1"/>
    <property type="molecule type" value="Genomic_DNA"/>
</dbReference>
<dbReference type="PANTHER" id="PTHR42953">
    <property type="entry name" value="HIGH-AFFINITY ZINC UPTAKE SYSTEM PROTEIN ZNUA-RELATED"/>
    <property type="match status" value="1"/>
</dbReference>
<dbReference type="Gene3D" id="3.40.50.1980">
    <property type="entry name" value="Nitrogenase molybdenum iron protein domain"/>
    <property type="match status" value="1"/>
</dbReference>